<dbReference type="RefSeq" id="WP_077397106.1">
    <property type="nucleotide sequence ID" value="NZ_JATM01000005.1"/>
</dbReference>
<dbReference type="Proteomes" id="UP000200980">
    <property type="component" value="Unassembled WGS sequence"/>
</dbReference>
<evidence type="ECO:0000313" key="5">
    <source>
        <dbReference type="EMBL" id="OOL17398.1"/>
    </source>
</evidence>
<proteinExistence type="inferred from homology"/>
<evidence type="ECO:0000256" key="3">
    <source>
        <dbReference type="RuleBase" id="RU003694"/>
    </source>
</evidence>
<dbReference type="CDD" id="cd00834">
    <property type="entry name" value="KAS_I_II"/>
    <property type="match status" value="1"/>
</dbReference>
<evidence type="ECO:0000256" key="1">
    <source>
        <dbReference type="ARBA" id="ARBA00008467"/>
    </source>
</evidence>
<dbReference type="InterPro" id="IPR018201">
    <property type="entry name" value="Ketoacyl_synth_AS"/>
</dbReference>
<dbReference type="NCBIfam" id="NF006618">
    <property type="entry name" value="PRK09185.1"/>
    <property type="match status" value="1"/>
</dbReference>
<dbReference type="PANTHER" id="PTHR11712:SF320">
    <property type="entry name" value="BETA-KETOACYL SYNTHASE"/>
    <property type="match status" value="1"/>
</dbReference>
<dbReference type="GO" id="GO:0004315">
    <property type="term" value="F:3-oxoacyl-[acyl-carrier-protein] synthase activity"/>
    <property type="evidence" value="ECO:0007669"/>
    <property type="project" value="InterPro"/>
</dbReference>
<dbReference type="GO" id="GO:0005829">
    <property type="term" value="C:cytosol"/>
    <property type="evidence" value="ECO:0007669"/>
    <property type="project" value="TreeGrafter"/>
</dbReference>
<organism evidence="5 6">
    <name type="scientific">Bombella intestini</name>
    <dbReference type="NCBI Taxonomy" id="1539051"/>
    <lineage>
        <taxon>Bacteria</taxon>
        <taxon>Pseudomonadati</taxon>
        <taxon>Pseudomonadota</taxon>
        <taxon>Alphaproteobacteria</taxon>
        <taxon>Acetobacterales</taxon>
        <taxon>Acetobacteraceae</taxon>
        <taxon>Bombella</taxon>
    </lineage>
</organism>
<reference evidence="5 6" key="1">
    <citation type="journal article" date="2016" name="PLoS ONE">
        <title>Whole-Genome Sequence Analysis of Bombella intestini LMG 28161T, a Novel Acetic Acid Bacterium Isolated from the Crop of a Red-Tailed Bumble Bee, Bombus lapidarius.</title>
        <authorList>
            <person name="Li L."/>
            <person name="Illeghems K."/>
            <person name="Van Kerrebroeck S."/>
            <person name="Borremans W."/>
            <person name="Cleenwerck I."/>
            <person name="Smagghe G."/>
            <person name="De Vuyst L."/>
            <person name="Vandamme P."/>
        </authorList>
    </citation>
    <scope>NUCLEOTIDE SEQUENCE [LARGE SCALE GENOMIC DNA]</scope>
    <source>
        <strain evidence="5 6">R-52487</strain>
    </source>
</reference>
<protein>
    <submittedName>
        <fullName evidence="5">3-oxoacyl-ACP synthase</fullName>
    </submittedName>
</protein>
<gene>
    <name evidence="5" type="ORF">AL01_08745</name>
</gene>
<dbReference type="InterPro" id="IPR014031">
    <property type="entry name" value="Ketoacyl_synth_C"/>
</dbReference>
<dbReference type="InterPro" id="IPR020841">
    <property type="entry name" value="PKS_Beta-ketoAc_synthase_dom"/>
</dbReference>
<dbReference type="GO" id="GO:0006633">
    <property type="term" value="P:fatty acid biosynthetic process"/>
    <property type="evidence" value="ECO:0007669"/>
    <property type="project" value="InterPro"/>
</dbReference>
<dbReference type="InterPro" id="IPR014030">
    <property type="entry name" value="Ketoacyl_synth_N"/>
</dbReference>
<dbReference type="InterPro" id="IPR016039">
    <property type="entry name" value="Thiolase-like"/>
</dbReference>
<keyword evidence="2 3" id="KW-0808">Transferase</keyword>
<dbReference type="SMART" id="SM00825">
    <property type="entry name" value="PKS_KS"/>
    <property type="match status" value="1"/>
</dbReference>
<evidence type="ECO:0000259" key="4">
    <source>
        <dbReference type="PROSITE" id="PS52004"/>
    </source>
</evidence>
<keyword evidence="6" id="KW-1185">Reference proteome</keyword>
<accession>A0A1S8GNG8</accession>
<dbReference type="STRING" id="1539051.AL01_08745"/>
<dbReference type="PANTHER" id="PTHR11712">
    <property type="entry name" value="POLYKETIDE SYNTHASE-RELATED"/>
    <property type="match status" value="1"/>
</dbReference>
<dbReference type="AlphaFoldDB" id="A0A1S8GNG8"/>
<dbReference type="Gene3D" id="3.40.47.10">
    <property type="match status" value="1"/>
</dbReference>
<dbReference type="SUPFAM" id="SSF53901">
    <property type="entry name" value="Thiolase-like"/>
    <property type="match status" value="1"/>
</dbReference>
<comment type="similarity">
    <text evidence="1 3">Belongs to the thiolase-like superfamily. Beta-ketoacyl-ACP synthases family.</text>
</comment>
<dbReference type="PROSITE" id="PS00606">
    <property type="entry name" value="KS3_1"/>
    <property type="match status" value="1"/>
</dbReference>
<evidence type="ECO:0000256" key="2">
    <source>
        <dbReference type="ARBA" id="ARBA00022679"/>
    </source>
</evidence>
<dbReference type="PROSITE" id="PS52004">
    <property type="entry name" value="KS3_2"/>
    <property type="match status" value="1"/>
</dbReference>
<dbReference type="Pfam" id="PF00109">
    <property type="entry name" value="ketoacyl-synt"/>
    <property type="match status" value="1"/>
</dbReference>
<dbReference type="OrthoDB" id="9808669at2"/>
<name>A0A1S8GNG8_9PROT</name>
<feature type="domain" description="Ketosynthase family 3 (KS3)" evidence="4">
    <location>
        <begin position="1"/>
        <end position="399"/>
    </location>
</feature>
<comment type="caution">
    <text evidence="5">The sequence shown here is derived from an EMBL/GenBank/DDBJ whole genome shotgun (WGS) entry which is preliminary data.</text>
</comment>
<evidence type="ECO:0000313" key="6">
    <source>
        <dbReference type="Proteomes" id="UP000200980"/>
    </source>
</evidence>
<dbReference type="EMBL" id="JATM01000005">
    <property type="protein sequence ID" value="OOL17398.1"/>
    <property type="molecule type" value="Genomic_DNA"/>
</dbReference>
<dbReference type="InterPro" id="IPR000794">
    <property type="entry name" value="Beta-ketoacyl_synthase"/>
</dbReference>
<sequence length="401" mass="42113">MTDLIITAGTAISAMGRGVDATRVCILEQHQTLQPDTFQSPGHGYIGRVAGVETHPFPAALTQFDCRNNRLADMALTTDGFTEAVLEARAHYGHHRIAVIMGTSTSGILTTEEAYAARPCEDAPLPPNVLYENTQDLSSLPRYVAARLNITGPTLTISNACASSTRAFIDAAHLIASGLCDAAIVGGADSLCHMTLQGFASLGLVSASPTRPCDAKRSGISIGEAAGFVLLERSNGRPRSIKPAGYGLRLLGYGASSDGHHMSSPDPTGSGAAHAMKKALDRAGLAPEAIDYINMHGTGTQANDQMEDKAMASLFGSSVPCSSTKGWSGHTLGASGILESMICAIAMQDQYLPHCMNSQMVDPLFQSDILLVPRHGKLNYVMNNSFGFGGTNSSLIFGPLT</sequence>
<dbReference type="Pfam" id="PF02801">
    <property type="entry name" value="Ketoacyl-synt_C"/>
    <property type="match status" value="1"/>
</dbReference>